<dbReference type="Proteomes" id="UP000001064">
    <property type="component" value="Unassembled WGS sequence"/>
</dbReference>
<feature type="compositionally biased region" description="Basic and acidic residues" evidence="1">
    <location>
        <begin position="13"/>
        <end position="50"/>
    </location>
</feature>
<dbReference type="KEGG" id="dpp:DICPUDRAFT_147701"/>
<feature type="compositionally biased region" description="Polar residues" evidence="1">
    <location>
        <begin position="1"/>
        <end position="11"/>
    </location>
</feature>
<dbReference type="GeneID" id="10509852"/>
<protein>
    <submittedName>
        <fullName evidence="2">Uncharacterized protein</fullName>
    </submittedName>
</protein>
<organism evidence="2 3">
    <name type="scientific">Dictyostelium purpureum</name>
    <name type="common">Slime mold</name>
    <dbReference type="NCBI Taxonomy" id="5786"/>
    <lineage>
        <taxon>Eukaryota</taxon>
        <taxon>Amoebozoa</taxon>
        <taxon>Evosea</taxon>
        <taxon>Eumycetozoa</taxon>
        <taxon>Dictyostelia</taxon>
        <taxon>Dictyosteliales</taxon>
        <taxon>Dictyosteliaceae</taxon>
        <taxon>Dictyostelium</taxon>
    </lineage>
</organism>
<dbReference type="EMBL" id="GL870956">
    <property type="protein sequence ID" value="EGC39500.1"/>
    <property type="molecule type" value="Genomic_DNA"/>
</dbReference>
<evidence type="ECO:0000313" key="3">
    <source>
        <dbReference type="Proteomes" id="UP000001064"/>
    </source>
</evidence>
<gene>
    <name evidence="2" type="ORF">DICPUDRAFT_147701</name>
</gene>
<feature type="region of interest" description="Disordered" evidence="1">
    <location>
        <begin position="1"/>
        <end position="59"/>
    </location>
</feature>
<reference evidence="3" key="1">
    <citation type="journal article" date="2011" name="Genome Biol.">
        <title>Comparative genomics of the social amoebae Dictyostelium discoideum and Dictyostelium purpureum.</title>
        <authorList>
            <consortium name="US DOE Joint Genome Institute (JGI-PGF)"/>
            <person name="Sucgang R."/>
            <person name="Kuo A."/>
            <person name="Tian X."/>
            <person name="Salerno W."/>
            <person name="Parikh A."/>
            <person name="Feasley C.L."/>
            <person name="Dalin E."/>
            <person name="Tu H."/>
            <person name="Huang E."/>
            <person name="Barry K."/>
            <person name="Lindquist E."/>
            <person name="Shapiro H."/>
            <person name="Bruce D."/>
            <person name="Schmutz J."/>
            <person name="Salamov A."/>
            <person name="Fey P."/>
            <person name="Gaudet P."/>
            <person name="Anjard C."/>
            <person name="Babu M.M."/>
            <person name="Basu S."/>
            <person name="Bushmanova Y."/>
            <person name="van der Wel H."/>
            <person name="Katoh-Kurasawa M."/>
            <person name="Dinh C."/>
            <person name="Coutinho P.M."/>
            <person name="Saito T."/>
            <person name="Elias M."/>
            <person name="Schaap P."/>
            <person name="Kay R.R."/>
            <person name="Henrissat B."/>
            <person name="Eichinger L."/>
            <person name="Rivero F."/>
            <person name="Putnam N.H."/>
            <person name="West C.M."/>
            <person name="Loomis W.F."/>
            <person name="Chisholm R.L."/>
            <person name="Shaulsky G."/>
            <person name="Strassmann J.E."/>
            <person name="Queller D.C."/>
            <person name="Kuspa A."/>
            <person name="Grigoriev I.V."/>
        </authorList>
    </citation>
    <scope>NUCLEOTIDE SEQUENCE [LARGE SCALE GENOMIC DNA]</scope>
    <source>
        <strain evidence="3">QSDP1</strain>
    </source>
</reference>
<accession>F0Z965</accession>
<dbReference type="RefSeq" id="XP_003283947.1">
    <property type="nucleotide sequence ID" value="XM_003283899.1"/>
</dbReference>
<dbReference type="AlphaFoldDB" id="F0Z965"/>
<evidence type="ECO:0000256" key="1">
    <source>
        <dbReference type="SAM" id="MobiDB-lite"/>
    </source>
</evidence>
<evidence type="ECO:0000313" key="2">
    <source>
        <dbReference type="EMBL" id="EGC39500.1"/>
    </source>
</evidence>
<dbReference type="VEuPathDB" id="AmoebaDB:DICPUDRAFT_147701"/>
<dbReference type="InParanoid" id="F0Z965"/>
<proteinExistence type="predicted"/>
<name>F0Z965_DICPU</name>
<sequence length="59" mass="6489">MLPSTLLQNPETLKPKEKDLNLKPSKTSEAKEPSKTSEAKEPSKTSEETSTKFGVSLNK</sequence>
<keyword evidence="3" id="KW-1185">Reference proteome</keyword>